<keyword evidence="1" id="KW-0812">Transmembrane</keyword>
<dbReference type="AlphaFoldDB" id="A0A3N6N2F2"/>
<evidence type="ECO:0000313" key="2">
    <source>
        <dbReference type="EMBL" id="RQH03032.1"/>
    </source>
</evidence>
<name>A0A3N6N2F2_NATCH</name>
<protein>
    <submittedName>
        <fullName evidence="2">Uncharacterized protein</fullName>
    </submittedName>
</protein>
<keyword evidence="1" id="KW-1133">Transmembrane helix</keyword>
<evidence type="ECO:0000256" key="1">
    <source>
        <dbReference type="SAM" id="Phobius"/>
    </source>
</evidence>
<feature type="transmembrane region" description="Helical" evidence="1">
    <location>
        <begin position="12"/>
        <end position="32"/>
    </location>
</feature>
<reference evidence="2 3" key="1">
    <citation type="submission" date="2018-10" db="EMBL/GenBank/DDBJ databases">
        <title>Natrarchaeobius chitinivorans gen. nov., sp. nov., and Natrarchaeobius haloalkaliphilus sp. nov., alkaliphilic, chitin-utilizing haloarchaea from hypersaline alkaline lakes.</title>
        <authorList>
            <person name="Sorokin D.Y."/>
            <person name="Elcheninov A.G."/>
            <person name="Kostrikina N.A."/>
            <person name="Bale N.J."/>
            <person name="Sinninghe Damste J.S."/>
            <person name="Khijniak T.V."/>
            <person name="Kublanov I.V."/>
            <person name="Toshchakov S.V."/>
        </authorList>
    </citation>
    <scope>NUCLEOTIDE SEQUENCE [LARGE SCALE GENOMIC DNA]</scope>
    <source>
        <strain evidence="2 3">AArcht7</strain>
    </source>
</reference>
<dbReference type="Proteomes" id="UP000281431">
    <property type="component" value="Unassembled WGS sequence"/>
</dbReference>
<comment type="caution">
    <text evidence="2">The sequence shown here is derived from an EMBL/GenBank/DDBJ whole genome shotgun (WGS) entry which is preliminary data.</text>
</comment>
<keyword evidence="1" id="KW-0472">Membrane</keyword>
<dbReference type="EMBL" id="REFZ01000001">
    <property type="protein sequence ID" value="RQH03032.1"/>
    <property type="molecule type" value="Genomic_DNA"/>
</dbReference>
<evidence type="ECO:0000313" key="3">
    <source>
        <dbReference type="Proteomes" id="UP000281431"/>
    </source>
</evidence>
<organism evidence="2 3">
    <name type="scientific">Natrarchaeobius chitinivorans</name>
    <dbReference type="NCBI Taxonomy" id="1679083"/>
    <lineage>
        <taxon>Archaea</taxon>
        <taxon>Methanobacteriati</taxon>
        <taxon>Methanobacteriota</taxon>
        <taxon>Stenosarchaea group</taxon>
        <taxon>Halobacteria</taxon>
        <taxon>Halobacteriales</taxon>
        <taxon>Natrialbaceae</taxon>
        <taxon>Natrarchaeobius</taxon>
    </lineage>
</organism>
<accession>A0A3N6N2F2</accession>
<keyword evidence="3" id="KW-1185">Reference proteome</keyword>
<sequence length="65" mass="7647">MSASSERDKDVLLMLFAVQCTLLVYAMPAWTWPLLLFPALLTVQVMRAEYHRRLEELPERREVDP</sequence>
<gene>
    <name evidence="2" type="ORF">EA472_00045</name>
</gene>
<proteinExistence type="predicted"/>